<proteinExistence type="predicted"/>
<accession>A0ABY5M9W3</accession>
<feature type="compositionally biased region" description="Acidic residues" evidence="1">
    <location>
        <begin position="52"/>
        <end position="62"/>
    </location>
</feature>
<dbReference type="EMBL" id="CP102173">
    <property type="protein sequence ID" value="UUP14925.1"/>
    <property type="molecule type" value="Genomic_DNA"/>
</dbReference>
<evidence type="ECO:0000313" key="2">
    <source>
        <dbReference type="EMBL" id="UUP14925.1"/>
    </source>
</evidence>
<gene>
    <name evidence="2" type="ORF">NQV15_06345</name>
</gene>
<keyword evidence="3" id="KW-1185">Reference proteome</keyword>
<dbReference type="Proteomes" id="UP001316184">
    <property type="component" value="Chromosome"/>
</dbReference>
<feature type="region of interest" description="Disordered" evidence="1">
    <location>
        <begin position="46"/>
        <end position="68"/>
    </location>
</feature>
<sequence length="68" mass="7616">MSAPKFYYCTKHHTVEGEDGCKAADRLGPYDTAEEAARALEIAAERTKAWDNDPDWNDDATPDEPTKE</sequence>
<reference evidence="2 3" key="1">
    <citation type="submission" date="2022-08" db="EMBL/GenBank/DDBJ databases">
        <title>novel species in genus Aeromicrobium.</title>
        <authorList>
            <person name="Ye L."/>
        </authorList>
    </citation>
    <scope>NUCLEOTIDE SEQUENCE [LARGE SCALE GENOMIC DNA]</scope>
    <source>
        <strain evidence="3">zg-Y1379</strain>
    </source>
</reference>
<evidence type="ECO:0000313" key="3">
    <source>
        <dbReference type="Proteomes" id="UP001316184"/>
    </source>
</evidence>
<organism evidence="2 3">
    <name type="scientific">Aeromicrobium wangtongii</name>
    <dbReference type="NCBI Taxonomy" id="2969247"/>
    <lineage>
        <taxon>Bacteria</taxon>
        <taxon>Bacillati</taxon>
        <taxon>Actinomycetota</taxon>
        <taxon>Actinomycetes</taxon>
        <taxon>Propionibacteriales</taxon>
        <taxon>Nocardioidaceae</taxon>
        <taxon>Aeromicrobium</taxon>
    </lineage>
</organism>
<dbReference type="RefSeq" id="WP_232398895.1">
    <property type="nucleotide sequence ID" value="NZ_CP102173.1"/>
</dbReference>
<evidence type="ECO:0000256" key="1">
    <source>
        <dbReference type="SAM" id="MobiDB-lite"/>
    </source>
</evidence>
<name>A0ABY5M9W3_9ACTN</name>
<protein>
    <recommendedName>
        <fullName evidence="4">SPOR domain-containing protein</fullName>
    </recommendedName>
</protein>
<evidence type="ECO:0008006" key="4">
    <source>
        <dbReference type="Google" id="ProtNLM"/>
    </source>
</evidence>